<dbReference type="Proteomes" id="UP000265691">
    <property type="component" value="Unassembled WGS sequence"/>
</dbReference>
<dbReference type="PANTHER" id="PTHR12001">
    <property type="entry name" value="GERANYLGERANYL PYROPHOSPHATE SYNTHASE"/>
    <property type="match status" value="1"/>
</dbReference>
<dbReference type="CDD" id="cd00685">
    <property type="entry name" value="Trans_IPPS_HT"/>
    <property type="match status" value="1"/>
</dbReference>
<organism evidence="7 8">
    <name type="scientific">Psittacicella hinzii</name>
    <dbReference type="NCBI Taxonomy" id="2028575"/>
    <lineage>
        <taxon>Bacteria</taxon>
        <taxon>Pseudomonadati</taxon>
        <taxon>Pseudomonadota</taxon>
        <taxon>Gammaproteobacteria</taxon>
        <taxon>Pasteurellales</taxon>
        <taxon>Psittacicellaceae</taxon>
        <taxon>Psittacicella</taxon>
    </lineage>
</organism>
<evidence type="ECO:0008006" key="9">
    <source>
        <dbReference type="Google" id="ProtNLM"/>
    </source>
</evidence>
<dbReference type="InterPro" id="IPR008949">
    <property type="entry name" value="Isoprenoid_synthase_dom_sf"/>
</dbReference>
<gene>
    <name evidence="7" type="ORF">CKF54_06925</name>
</gene>
<proteinExistence type="inferred from homology"/>
<dbReference type="InterPro" id="IPR000092">
    <property type="entry name" value="Polyprenyl_synt"/>
</dbReference>
<evidence type="ECO:0000313" key="8">
    <source>
        <dbReference type="Proteomes" id="UP000265691"/>
    </source>
</evidence>
<dbReference type="Gene3D" id="1.10.600.10">
    <property type="entry name" value="Farnesyl Diphosphate Synthase"/>
    <property type="match status" value="1"/>
</dbReference>
<evidence type="ECO:0000256" key="4">
    <source>
        <dbReference type="ARBA" id="ARBA00022723"/>
    </source>
</evidence>
<accession>A0A3A1Y147</accession>
<dbReference type="GO" id="GO:0004659">
    <property type="term" value="F:prenyltransferase activity"/>
    <property type="evidence" value="ECO:0007669"/>
    <property type="project" value="InterPro"/>
</dbReference>
<keyword evidence="3 6" id="KW-0808">Transferase</keyword>
<evidence type="ECO:0000256" key="2">
    <source>
        <dbReference type="ARBA" id="ARBA00006706"/>
    </source>
</evidence>
<comment type="cofactor">
    <cofactor evidence="1">
        <name>Mg(2+)</name>
        <dbReference type="ChEBI" id="CHEBI:18420"/>
    </cofactor>
</comment>
<reference evidence="7 8" key="1">
    <citation type="submission" date="2017-08" db="EMBL/GenBank/DDBJ databases">
        <title>Reclassification of Bisgaard taxon 37 and 44.</title>
        <authorList>
            <person name="Christensen H."/>
        </authorList>
    </citation>
    <scope>NUCLEOTIDE SEQUENCE [LARGE SCALE GENOMIC DNA]</scope>
    <source>
        <strain evidence="7 8">B96_3</strain>
    </source>
</reference>
<dbReference type="PANTHER" id="PTHR12001:SF69">
    <property type="entry name" value="ALL TRANS-POLYPRENYL-DIPHOSPHATE SYNTHASE PDSS1"/>
    <property type="match status" value="1"/>
</dbReference>
<comment type="similarity">
    <text evidence="2 6">Belongs to the FPP/GGPP synthase family.</text>
</comment>
<dbReference type="SFLD" id="SFLDS00005">
    <property type="entry name" value="Isoprenoid_Synthase_Type_I"/>
    <property type="match status" value="1"/>
</dbReference>
<dbReference type="InterPro" id="IPR033749">
    <property type="entry name" value="Polyprenyl_synt_CS"/>
</dbReference>
<protein>
    <recommendedName>
        <fullName evidence="9">Octaprenyl-diphosphate synthase</fullName>
    </recommendedName>
</protein>
<dbReference type="AlphaFoldDB" id="A0A3A1Y147"/>
<dbReference type="GO" id="GO:0008299">
    <property type="term" value="P:isoprenoid biosynthetic process"/>
    <property type="evidence" value="ECO:0007669"/>
    <property type="project" value="InterPro"/>
</dbReference>
<comment type="caution">
    <text evidence="7">The sequence shown here is derived from an EMBL/GenBank/DDBJ whole genome shotgun (WGS) entry which is preliminary data.</text>
</comment>
<keyword evidence="5" id="KW-0460">Magnesium</keyword>
<dbReference type="GO" id="GO:0046872">
    <property type="term" value="F:metal ion binding"/>
    <property type="evidence" value="ECO:0007669"/>
    <property type="project" value="UniProtKB-KW"/>
</dbReference>
<evidence type="ECO:0000256" key="3">
    <source>
        <dbReference type="ARBA" id="ARBA00022679"/>
    </source>
</evidence>
<keyword evidence="8" id="KW-1185">Reference proteome</keyword>
<dbReference type="PROSITE" id="PS00444">
    <property type="entry name" value="POLYPRENYL_SYNTHASE_2"/>
    <property type="match status" value="1"/>
</dbReference>
<dbReference type="Pfam" id="PF00348">
    <property type="entry name" value="polyprenyl_synt"/>
    <property type="match status" value="1"/>
</dbReference>
<evidence type="ECO:0000256" key="1">
    <source>
        <dbReference type="ARBA" id="ARBA00001946"/>
    </source>
</evidence>
<evidence type="ECO:0000313" key="7">
    <source>
        <dbReference type="EMBL" id="RIY31305.1"/>
    </source>
</evidence>
<keyword evidence="4" id="KW-0479">Metal-binding</keyword>
<evidence type="ECO:0000256" key="6">
    <source>
        <dbReference type="RuleBase" id="RU004466"/>
    </source>
</evidence>
<evidence type="ECO:0000256" key="5">
    <source>
        <dbReference type="ARBA" id="ARBA00022842"/>
    </source>
</evidence>
<dbReference type="OrthoDB" id="9805316at2"/>
<dbReference type="RefSeq" id="WP_119525627.1">
    <property type="nucleotide sequence ID" value="NZ_NRHC01000103.1"/>
</dbReference>
<name>A0A3A1Y147_9GAMM</name>
<dbReference type="EMBL" id="NRHC01000103">
    <property type="protein sequence ID" value="RIY31305.1"/>
    <property type="molecule type" value="Genomic_DNA"/>
</dbReference>
<dbReference type="SUPFAM" id="SSF48576">
    <property type="entry name" value="Terpenoid synthases"/>
    <property type="match status" value="1"/>
</dbReference>
<sequence length="326" mass="36640">MGLKEIFSLVESELNEVNQHLIEYTRSDINLINDVSSYIINSGGKRIRVILTLLFAKLLSVDKKLAIKIASITELIHTATILHDDVVDDSSMRRGLPTANKKYNNPAAVLVGDFVYTRAFQLIAQFNDTDLMTLYTEAVNVISEGEVRQLVNLGDLTINEEKYFSVIYSKTARLFEVCCHAIALLKYPEDKNLQLQLAKFGSYLGTGFQIADDVIDYLSSKEESGKSRGDDLAEGKPTLPLIRLREVGNQDDKALVEDIIMQRKGVEVLDYVVERMQALNCFDYSMQRAYQEADKAKEIILSVETSNEKVKSALLELADLSVRRVA</sequence>
<dbReference type="PROSITE" id="PS00723">
    <property type="entry name" value="POLYPRENYL_SYNTHASE_1"/>
    <property type="match status" value="1"/>
</dbReference>